<dbReference type="GeneID" id="72686146"/>
<evidence type="ECO:0000313" key="2">
    <source>
        <dbReference type="EMBL" id="WGO85049.1"/>
    </source>
</evidence>
<keyword evidence="3" id="KW-1185">Reference proteome</keyword>
<reference evidence="1 3" key="1">
    <citation type="submission" date="2016-10" db="EMBL/GenBank/DDBJ databases">
        <authorList>
            <person name="Varghese N."/>
            <person name="Submissions S."/>
        </authorList>
    </citation>
    <scope>NUCLEOTIDE SEQUENCE [LARGE SCALE GENOMIC DNA]</scope>
    <source>
        <strain evidence="1 3">ATCC 43761</strain>
    </source>
</reference>
<evidence type="ECO:0000313" key="4">
    <source>
        <dbReference type="Proteomes" id="UP001242513"/>
    </source>
</evidence>
<dbReference type="EMBL" id="FMXC01000038">
    <property type="protein sequence ID" value="SDA67854.1"/>
    <property type="molecule type" value="Genomic_DNA"/>
</dbReference>
<gene>
    <name evidence="2" type="ORF">QEJ78_06345</name>
    <name evidence="1" type="ORF">SAMN02983011_02100</name>
</gene>
<reference evidence="2" key="2">
    <citation type="journal article" date="2022" name="Food Funct.">
        <title>Lactobacillus kefiranofaciens ZW18 from Kefir enhances the anti-tumor effect of anti-programmed cell death 1 (PD-1) immunotherapy by modulating the gut microbiota.</title>
        <authorList>
            <person name="Zhao J."/>
            <person name="Wang Y."/>
            <person name="Wang J."/>
            <person name="Lv M."/>
            <person name="Zhou C."/>
            <person name="Jia L."/>
            <person name="Geng W."/>
        </authorList>
    </citation>
    <scope>NUCLEOTIDE SEQUENCE</scope>
    <source>
        <strain evidence="2">ZW18</strain>
    </source>
</reference>
<dbReference type="Proteomes" id="UP000181860">
    <property type="component" value="Unassembled WGS sequence"/>
</dbReference>
<accession>A0AAX3UBK3</accession>
<evidence type="ECO:0000313" key="1">
    <source>
        <dbReference type="EMBL" id="SDA67854.1"/>
    </source>
</evidence>
<protein>
    <submittedName>
        <fullName evidence="2">Uncharacterized protein</fullName>
    </submittedName>
</protein>
<dbReference type="Proteomes" id="UP001242513">
    <property type="component" value="Chromosome"/>
</dbReference>
<dbReference type="RefSeq" id="WP_013855284.1">
    <property type="nucleotide sequence ID" value="NZ_CP061341.1"/>
</dbReference>
<name>A0AAX3UBK3_9LACO</name>
<dbReference type="AlphaFoldDB" id="A0AAX3UBK3"/>
<dbReference type="EMBL" id="CP123735">
    <property type="protein sequence ID" value="WGO85049.1"/>
    <property type="molecule type" value="Genomic_DNA"/>
</dbReference>
<evidence type="ECO:0000313" key="3">
    <source>
        <dbReference type="Proteomes" id="UP000181860"/>
    </source>
</evidence>
<proteinExistence type="predicted"/>
<sequence length="91" mass="10114">MDNENLNTDVRTHIEPEAVNHVEKNGYKQIKDLMSTVHGYCMDYTKLSFDFIHDNKDLVKDVVKVGCKTAMVVTVAAASVAIAKAISESQK</sequence>
<organism evidence="2 4">
    <name type="scientific">Lactobacillus kefiranofaciens</name>
    <dbReference type="NCBI Taxonomy" id="267818"/>
    <lineage>
        <taxon>Bacteria</taxon>
        <taxon>Bacillati</taxon>
        <taxon>Bacillota</taxon>
        <taxon>Bacilli</taxon>
        <taxon>Lactobacillales</taxon>
        <taxon>Lactobacillaceae</taxon>
        <taxon>Lactobacillus</taxon>
    </lineage>
</organism>
<reference evidence="2" key="3">
    <citation type="submission" date="2023-04" db="EMBL/GenBank/DDBJ databases">
        <authorList>
            <person name="Wang Y."/>
        </authorList>
    </citation>
    <scope>NUCLEOTIDE SEQUENCE</scope>
    <source>
        <strain evidence="2">ZW18</strain>
    </source>
</reference>